<dbReference type="SUPFAM" id="SSF52821">
    <property type="entry name" value="Rhodanese/Cell cycle control phosphatase"/>
    <property type="match status" value="1"/>
</dbReference>
<evidence type="ECO:0000256" key="1">
    <source>
        <dbReference type="SAM" id="Phobius"/>
    </source>
</evidence>
<dbReference type="InterPro" id="IPR021309">
    <property type="entry name" value="YgaP-like_TM"/>
</dbReference>
<dbReference type="Proteomes" id="UP000004705">
    <property type="component" value="Chromosome"/>
</dbReference>
<dbReference type="PANTHER" id="PTHR44086">
    <property type="entry name" value="THIOSULFATE SULFURTRANSFERASE RDL2, MITOCHONDRIAL-RELATED"/>
    <property type="match status" value="1"/>
</dbReference>
<dbReference type="CDD" id="cd00158">
    <property type="entry name" value="RHOD"/>
    <property type="match status" value="1"/>
</dbReference>
<keyword evidence="1" id="KW-0812">Transmembrane</keyword>
<sequence length="197" mass="20559">MRKAVTGTSIDAHTLKKRIADHEALTIIDVRTPAEFASTHISGSHNLPLAELSQRTQELAEHLNDAVVLVCQSGVRAVQAQQQLAAAGIDNTEVLTGGVPAFESAGGRVVRGAQRWAMDRQVRLTAGSLVLLGFLGSKLVSPRLGYLSAAIGAGLTFSAVTNSCGLAAVLARMPWNRTPGHTADGGTCGLPASRRTS</sequence>
<evidence type="ECO:0000313" key="3">
    <source>
        <dbReference type="EMBL" id="EHY91034.1"/>
    </source>
</evidence>
<proteinExistence type="predicted"/>
<feature type="domain" description="Rhodanese" evidence="2">
    <location>
        <begin position="21"/>
        <end position="111"/>
    </location>
</feature>
<dbReference type="InterPro" id="IPR001763">
    <property type="entry name" value="Rhodanese-like_dom"/>
</dbReference>
<feature type="transmembrane region" description="Helical" evidence="1">
    <location>
        <begin position="122"/>
        <end position="140"/>
    </location>
</feature>
<dbReference type="PROSITE" id="PS50206">
    <property type="entry name" value="RHODANESE_3"/>
    <property type="match status" value="1"/>
</dbReference>
<evidence type="ECO:0000313" key="4">
    <source>
        <dbReference type="Proteomes" id="UP000004705"/>
    </source>
</evidence>
<dbReference type="Gene3D" id="6.10.140.1340">
    <property type="match status" value="1"/>
</dbReference>
<dbReference type="InterPro" id="IPR036873">
    <property type="entry name" value="Rhodanese-like_dom_sf"/>
</dbReference>
<protein>
    <submittedName>
        <fullName evidence="3">Rhodanese-related sulfurtransferase</fullName>
    </submittedName>
</protein>
<dbReference type="OrthoDB" id="9800872at2"/>
<evidence type="ECO:0000259" key="2">
    <source>
        <dbReference type="PROSITE" id="PS50206"/>
    </source>
</evidence>
<accession>H8GF03</accession>
<dbReference type="PANTHER" id="PTHR44086:SF10">
    <property type="entry name" value="THIOSULFATE SULFURTRANSFERASE_RHODANESE-LIKE DOMAIN-CONTAINING PROTEIN 3"/>
    <property type="match status" value="1"/>
</dbReference>
<reference evidence="3 4" key="1">
    <citation type="journal article" date="2012" name="Stand. Genomic Sci.">
        <title>Genome sequence of the soil bacterium Saccharomonospora azurea type strain (NA-128(T)).</title>
        <authorList>
            <person name="Klenk H.P."/>
            <person name="Held B."/>
            <person name="Lucas S."/>
            <person name="Lapidus A."/>
            <person name="Copeland A."/>
            <person name="Hammon N."/>
            <person name="Pitluck S."/>
            <person name="Goodwin L.A."/>
            <person name="Han C."/>
            <person name="Tapia R."/>
            <person name="Brambilla E.M."/>
            <person name="Potter G."/>
            <person name="Land M."/>
            <person name="Ivanova N."/>
            <person name="Rohde M."/>
            <person name="Goker M."/>
            <person name="Detter J.C."/>
            <person name="Kyrpides N.C."/>
            <person name="Woyke T."/>
        </authorList>
    </citation>
    <scope>NUCLEOTIDE SEQUENCE [LARGE SCALE GENOMIC DNA]</scope>
    <source>
        <strain evidence="3 4">NA-128</strain>
    </source>
</reference>
<organism evidence="3 4">
    <name type="scientific">Saccharomonospora azurea NA-128</name>
    <dbReference type="NCBI Taxonomy" id="882081"/>
    <lineage>
        <taxon>Bacteria</taxon>
        <taxon>Bacillati</taxon>
        <taxon>Actinomycetota</taxon>
        <taxon>Actinomycetes</taxon>
        <taxon>Pseudonocardiales</taxon>
        <taxon>Pseudonocardiaceae</taxon>
        <taxon>Saccharomonospora</taxon>
    </lineage>
</organism>
<dbReference type="RefSeq" id="WP_005444759.1">
    <property type="nucleotide sequence ID" value="NZ_CM001466.1"/>
</dbReference>
<dbReference type="AlphaFoldDB" id="H8GF03"/>
<keyword evidence="1" id="KW-1133">Transmembrane helix</keyword>
<dbReference type="Gene3D" id="3.40.250.10">
    <property type="entry name" value="Rhodanese-like domain"/>
    <property type="match status" value="1"/>
</dbReference>
<gene>
    <name evidence="3" type="ORF">SacazDRAFT_04184</name>
</gene>
<keyword evidence="4" id="KW-1185">Reference proteome</keyword>
<dbReference type="Pfam" id="PF00581">
    <property type="entry name" value="Rhodanese"/>
    <property type="match status" value="1"/>
</dbReference>
<dbReference type="SMART" id="SM00450">
    <property type="entry name" value="RHOD"/>
    <property type="match status" value="1"/>
</dbReference>
<dbReference type="HOGENOM" id="CLU_107126_0_0_11"/>
<dbReference type="GO" id="GO:0004792">
    <property type="term" value="F:thiosulfate-cyanide sulfurtransferase activity"/>
    <property type="evidence" value="ECO:0007669"/>
    <property type="project" value="TreeGrafter"/>
</dbReference>
<feature type="transmembrane region" description="Helical" evidence="1">
    <location>
        <begin position="146"/>
        <end position="171"/>
    </location>
</feature>
<dbReference type="Pfam" id="PF11127">
    <property type="entry name" value="YgaP-like_TM"/>
    <property type="match status" value="1"/>
</dbReference>
<keyword evidence="1" id="KW-0472">Membrane</keyword>
<dbReference type="EMBL" id="CM001466">
    <property type="protein sequence ID" value="EHY91034.1"/>
    <property type="molecule type" value="Genomic_DNA"/>
</dbReference>
<name>H8GF03_9PSEU</name>